<accession>A0AA41PWL8</accession>
<keyword evidence="1" id="KW-0813">Transport</keyword>
<dbReference type="Gene3D" id="3.40.50.300">
    <property type="entry name" value="P-loop containing nucleotide triphosphate hydrolases"/>
    <property type="match status" value="1"/>
</dbReference>
<dbReference type="PANTHER" id="PTHR42939:SF1">
    <property type="entry name" value="ABC TRANSPORTER ATP-BINDING PROTEIN ALBC-RELATED"/>
    <property type="match status" value="1"/>
</dbReference>
<dbReference type="InterPro" id="IPR027417">
    <property type="entry name" value="P-loop_NTPase"/>
</dbReference>
<dbReference type="InterPro" id="IPR051782">
    <property type="entry name" value="ABC_Transporter_VariousFunc"/>
</dbReference>
<dbReference type="EMBL" id="JAKFHA010000003">
    <property type="protein sequence ID" value="MCF2527081.1"/>
    <property type="molecule type" value="Genomic_DNA"/>
</dbReference>
<dbReference type="SMART" id="SM00382">
    <property type="entry name" value="AAA"/>
    <property type="match status" value="1"/>
</dbReference>
<evidence type="ECO:0000259" key="4">
    <source>
        <dbReference type="PROSITE" id="PS50893"/>
    </source>
</evidence>
<evidence type="ECO:0000313" key="6">
    <source>
        <dbReference type="Proteomes" id="UP001165378"/>
    </source>
</evidence>
<feature type="domain" description="ABC transporter" evidence="4">
    <location>
        <begin position="1"/>
        <end position="221"/>
    </location>
</feature>
<name>A0AA41PWL8_9ACTN</name>
<gene>
    <name evidence="5" type="ORF">LZ495_07605</name>
</gene>
<dbReference type="GO" id="GO:0016887">
    <property type="term" value="F:ATP hydrolysis activity"/>
    <property type="evidence" value="ECO:0007669"/>
    <property type="project" value="InterPro"/>
</dbReference>
<evidence type="ECO:0000313" key="5">
    <source>
        <dbReference type="EMBL" id="MCF2527081.1"/>
    </source>
</evidence>
<keyword evidence="3 5" id="KW-0067">ATP-binding</keyword>
<organism evidence="5 6">
    <name type="scientific">Yinghuangia soli</name>
    <dbReference type="NCBI Taxonomy" id="2908204"/>
    <lineage>
        <taxon>Bacteria</taxon>
        <taxon>Bacillati</taxon>
        <taxon>Actinomycetota</taxon>
        <taxon>Actinomycetes</taxon>
        <taxon>Kitasatosporales</taxon>
        <taxon>Streptomycetaceae</taxon>
        <taxon>Yinghuangia</taxon>
    </lineage>
</organism>
<dbReference type="AlphaFoldDB" id="A0AA41PWL8"/>
<evidence type="ECO:0000256" key="2">
    <source>
        <dbReference type="ARBA" id="ARBA00022741"/>
    </source>
</evidence>
<keyword evidence="2" id="KW-0547">Nucleotide-binding</keyword>
<evidence type="ECO:0000256" key="1">
    <source>
        <dbReference type="ARBA" id="ARBA00022448"/>
    </source>
</evidence>
<proteinExistence type="predicted"/>
<keyword evidence="6" id="KW-1185">Reference proteome</keyword>
<protein>
    <submittedName>
        <fullName evidence="5">ABC transporter ATP-binding protein</fullName>
    </submittedName>
</protein>
<reference evidence="5" key="1">
    <citation type="submission" date="2022-01" db="EMBL/GenBank/DDBJ databases">
        <title>Genome-Based Taxonomic Classification of the Phylum Actinobacteria.</title>
        <authorList>
            <person name="Gao Y."/>
        </authorList>
    </citation>
    <scope>NUCLEOTIDE SEQUENCE</scope>
    <source>
        <strain evidence="5">KLBMP 8922</strain>
    </source>
</reference>
<dbReference type="InterPro" id="IPR003593">
    <property type="entry name" value="AAA+_ATPase"/>
</dbReference>
<dbReference type="InterPro" id="IPR003439">
    <property type="entry name" value="ABC_transporter-like_ATP-bd"/>
</dbReference>
<dbReference type="Proteomes" id="UP001165378">
    <property type="component" value="Unassembled WGS sequence"/>
</dbReference>
<comment type="caution">
    <text evidence="5">The sequence shown here is derived from an EMBL/GenBank/DDBJ whole genome shotgun (WGS) entry which is preliminary data.</text>
</comment>
<dbReference type="SUPFAM" id="SSF52540">
    <property type="entry name" value="P-loop containing nucleoside triphosphate hydrolases"/>
    <property type="match status" value="1"/>
</dbReference>
<dbReference type="PANTHER" id="PTHR42939">
    <property type="entry name" value="ABC TRANSPORTER ATP-BINDING PROTEIN ALBC-RELATED"/>
    <property type="match status" value="1"/>
</dbReference>
<dbReference type="Pfam" id="PF00005">
    <property type="entry name" value="ABC_tran"/>
    <property type="match status" value="1"/>
</dbReference>
<dbReference type="PROSITE" id="PS50893">
    <property type="entry name" value="ABC_TRANSPORTER_2"/>
    <property type="match status" value="1"/>
</dbReference>
<evidence type="ECO:0000256" key="3">
    <source>
        <dbReference type="ARBA" id="ARBA00022840"/>
    </source>
</evidence>
<sequence>MRLRRVGKRFRRADNWVLRDVDARLEPGRLVRVDGANGSGKSTLLRVIAGTTRPDRGRVHGRPPTAYVPERFPGDLPFTPADYLAHMGRIHGLSTARAVERAGELLELFGAHGYARTPMRALSKGTSQKVAVAQALLAEPGLLVLDEAWTGLDPPSRAILDSAVRERVVHGGTVVFVDHDALRLADTVDTTLLVRDGQVTRVPPSIELLVHGPRRVSVPASLVRIDVDLGMAADVASTPMPPALVTALRSMPGVRDVCPRPDGHVNGYRVDVDPDVCADVLRALLADPATRIRRVAEEEPGT</sequence>
<dbReference type="GO" id="GO:0005524">
    <property type="term" value="F:ATP binding"/>
    <property type="evidence" value="ECO:0007669"/>
    <property type="project" value="UniProtKB-KW"/>
</dbReference>